<dbReference type="Proteomes" id="UP000198697">
    <property type="component" value="Unassembled WGS sequence"/>
</dbReference>
<dbReference type="RefSeq" id="WP_092773853.1">
    <property type="nucleotide sequence ID" value="NZ_FOHS01000005.1"/>
</dbReference>
<name>A0A1I0IQ55_9BACT</name>
<accession>A0A1I0IQ55</accession>
<keyword evidence="2" id="KW-1185">Reference proteome</keyword>
<gene>
    <name evidence="1" type="ORF">SAMN04487998_3445</name>
</gene>
<protein>
    <submittedName>
        <fullName evidence="1">Uncharacterized protein</fullName>
    </submittedName>
</protein>
<proteinExistence type="predicted"/>
<dbReference type="EMBL" id="FOHS01000005">
    <property type="protein sequence ID" value="SET99327.1"/>
    <property type="molecule type" value="Genomic_DNA"/>
</dbReference>
<organism evidence="1 2">
    <name type="scientific">Hymenobacter actinosclerus</name>
    <dbReference type="NCBI Taxonomy" id="82805"/>
    <lineage>
        <taxon>Bacteria</taxon>
        <taxon>Pseudomonadati</taxon>
        <taxon>Bacteroidota</taxon>
        <taxon>Cytophagia</taxon>
        <taxon>Cytophagales</taxon>
        <taxon>Hymenobacteraceae</taxon>
        <taxon>Hymenobacter</taxon>
    </lineage>
</organism>
<evidence type="ECO:0000313" key="1">
    <source>
        <dbReference type="EMBL" id="SET99327.1"/>
    </source>
</evidence>
<sequence>MDLSLDQFNTLDFEAQIVAVWDQGRFIATRYEEEDTVGLYYMRGGFFVELFYNSDANHIVDRTRPFLSHDRDSLEDYAVYVNLDDLGLI</sequence>
<reference evidence="2" key="1">
    <citation type="submission" date="2016-10" db="EMBL/GenBank/DDBJ databases">
        <authorList>
            <person name="Varghese N."/>
            <person name="Submissions S."/>
        </authorList>
    </citation>
    <scope>NUCLEOTIDE SEQUENCE [LARGE SCALE GENOMIC DNA]</scope>
    <source>
        <strain evidence="2">DSM 15310</strain>
    </source>
</reference>
<dbReference type="AlphaFoldDB" id="A0A1I0IQ55"/>
<evidence type="ECO:0000313" key="2">
    <source>
        <dbReference type="Proteomes" id="UP000198697"/>
    </source>
</evidence>
<dbReference type="OrthoDB" id="886795at2"/>